<gene>
    <name evidence="1" type="ORF">VFH_III136680</name>
</gene>
<dbReference type="AlphaFoldDB" id="A0AAV1A2I3"/>
<dbReference type="Proteomes" id="UP001157006">
    <property type="component" value="Chromosome 3"/>
</dbReference>
<dbReference type="EMBL" id="OX451738">
    <property type="protein sequence ID" value="CAI8604516.1"/>
    <property type="molecule type" value="Genomic_DNA"/>
</dbReference>
<proteinExistence type="predicted"/>
<keyword evidence="2" id="KW-1185">Reference proteome</keyword>
<accession>A0AAV1A2I3</accession>
<evidence type="ECO:0000313" key="1">
    <source>
        <dbReference type="EMBL" id="CAI8604516.1"/>
    </source>
</evidence>
<organism evidence="1 2">
    <name type="scientific">Vicia faba</name>
    <name type="common">Broad bean</name>
    <name type="synonym">Faba vulgaris</name>
    <dbReference type="NCBI Taxonomy" id="3906"/>
    <lineage>
        <taxon>Eukaryota</taxon>
        <taxon>Viridiplantae</taxon>
        <taxon>Streptophyta</taxon>
        <taxon>Embryophyta</taxon>
        <taxon>Tracheophyta</taxon>
        <taxon>Spermatophyta</taxon>
        <taxon>Magnoliopsida</taxon>
        <taxon>eudicotyledons</taxon>
        <taxon>Gunneridae</taxon>
        <taxon>Pentapetalae</taxon>
        <taxon>rosids</taxon>
        <taxon>fabids</taxon>
        <taxon>Fabales</taxon>
        <taxon>Fabaceae</taxon>
        <taxon>Papilionoideae</taxon>
        <taxon>50 kb inversion clade</taxon>
        <taxon>NPAAA clade</taxon>
        <taxon>Hologalegina</taxon>
        <taxon>IRL clade</taxon>
        <taxon>Fabeae</taxon>
        <taxon>Vicia</taxon>
    </lineage>
</organism>
<sequence>MATPQPESLKDQLRYRLSPKHTRSLMTEPSTTAFHETKLEHRSSFGTLPFSRGICFLIISSTITSPASFDNSIHMDLKRLCHIGGNSLTNSFEEARNIFYPIFSDEKSFEITVDSYQFRCYCDSSSVVSVPTGFNSDNKADRIIINFERGACDFFRLVAV</sequence>
<evidence type="ECO:0000313" key="2">
    <source>
        <dbReference type="Proteomes" id="UP001157006"/>
    </source>
</evidence>
<reference evidence="1 2" key="1">
    <citation type="submission" date="2023-01" db="EMBL/GenBank/DDBJ databases">
        <authorList>
            <person name="Kreplak J."/>
        </authorList>
    </citation>
    <scope>NUCLEOTIDE SEQUENCE [LARGE SCALE GENOMIC DNA]</scope>
</reference>
<protein>
    <submittedName>
        <fullName evidence="1">Uncharacterized protein</fullName>
    </submittedName>
</protein>
<name>A0AAV1A2I3_VICFA</name>